<reference evidence="4 5" key="1">
    <citation type="journal article" date="2012" name="BMC Genomics">
        <title>Complete genome sequence, lifestyle, and multi-drug resistance of the human pathogen Corynebacterium resistens DSM 45100 isolated from blood samples of a leukemia patient.</title>
        <authorList>
            <person name="Schroder J."/>
            <person name="Maus I."/>
            <person name="Meyer K."/>
            <person name="Wordemann S."/>
            <person name="Blom J."/>
            <person name="Jaenicke S."/>
            <person name="Schneider J."/>
            <person name="Trost E."/>
            <person name="Tauch A."/>
        </authorList>
    </citation>
    <scope>NUCLEOTIDE SEQUENCE [LARGE SCALE GENOMIC DNA]</scope>
    <source>
        <strain evidence="5">DSM 45100 / JCM 12819 / CCUG 50093 / GTC 2026 / SICGH 158</strain>
    </source>
</reference>
<evidence type="ECO:0000256" key="2">
    <source>
        <dbReference type="PIRSR" id="PIRSR018249-2"/>
    </source>
</evidence>
<evidence type="ECO:0000313" key="5">
    <source>
        <dbReference type="Proteomes" id="UP000000492"/>
    </source>
</evidence>
<dbReference type="CDD" id="cd02440">
    <property type="entry name" value="AdoMet_MTases"/>
    <property type="match status" value="1"/>
</dbReference>
<evidence type="ECO:0000256" key="1">
    <source>
        <dbReference type="PIRSR" id="PIRSR018249-1"/>
    </source>
</evidence>
<dbReference type="Proteomes" id="UP000000492">
    <property type="component" value="Chromosome"/>
</dbReference>
<feature type="binding site" evidence="2">
    <location>
        <begin position="131"/>
        <end position="132"/>
    </location>
    <ligand>
        <name>S-adenosyl-L-methionine</name>
        <dbReference type="ChEBI" id="CHEBI:59789"/>
    </ligand>
</feature>
<gene>
    <name evidence="4" type="primary">rrmA</name>
    <name evidence="4" type="ordered locus">CRES_1461</name>
</gene>
<dbReference type="eggNOG" id="COG2226">
    <property type="taxonomic scope" value="Bacteria"/>
</dbReference>
<name>F8DZJ6_CORRG</name>
<dbReference type="PIRSF" id="PIRSF018249">
    <property type="entry name" value="MyrA_prd"/>
    <property type="match status" value="1"/>
</dbReference>
<dbReference type="GO" id="GO:0046872">
    <property type="term" value="F:metal ion binding"/>
    <property type="evidence" value="ECO:0007669"/>
    <property type="project" value="UniProtKB-KW"/>
</dbReference>
<dbReference type="Pfam" id="PF13649">
    <property type="entry name" value="Methyltransf_25"/>
    <property type="match status" value="1"/>
</dbReference>
<accession>F8DZJ6</accession>
<evidence type="ECO:0000259" key="3">
    <source>
        <dbReference type="Pfam" id="PF13649"/>
    </source>
</evidence>
<keyword evidence="5" id="KW-1185">Reference proteome</keyword>
<dbReference type="InterPro" id="IPR041698">
    <property type="entry name" value="Methyltransf_25"/>
</dbReference>
<dbReference type="SUPFAM" id="SSF53335">
    <property type="entry name" value="S-adenosyl-L-methionine-dependent methyltransferases"/>
    <property type="match status" value="1"/>
</dbReference>
<dbReference type="EMBL" id="CP002857">
    <property type="protein sequence ID" value="AEI09815.1"/>
    <property type="molecule type" value="Genomic_DNA"/>
</dbReference>
<dbReference type="InterPro" id="IPR029063">
    <property type="entry name" value="SAM-dependent_MTases_sf"/>
</dbReference>
<dbReference type="STRING" id="662755.CRES_1461"/>
<dbReference type="InterPro" id="IPR016718">
    <property type="entry name" value="rRNA_m1G-MeTrfase_A_prd"/>
</dbReference>
<organism evidence="4 5">
    <name type="scientific">Corynebacterium resistens (strain DSM 45100 / JCM 12819 / GTC 2026 / SICGH 158)</name>
    <dbReference type="NCBI Taxonomy" id="662755"/>
    <lineage>
        <taxon>Bacteria</taxon>
        <taxon>Bacillati</taxon>
        <taxon>Actinomycetota</taxon>
        <taxon>Actinomycetes</taxon>
        <taxon>Mycobacteriales</taxon>
        <taxon>Corynebacteriaceae</taxon>
        <taxon>Corynebacterium</taxon>
    </lineage>
</organism>
<dbReference type="Gene3D" id="3.40.50.150">
    <property type="entry name" value="Vaccinia Virus protein VP39"/>
    <property type="match status" value="1"/>
</dbReference>
<feature type="domain" description="Methyltransferase" evidence="3">
    <location>
        <begin position="124"/>
        <end position="208"/>
    </location>
</feature>
<keyword evidence="4" id="KW-0808">Transferase</keyword>
<dbReference type="HOGENOM" id="CLU_050931_1_0_11"/>
<dbReference type="AlphaFoldDB" id="F8DZJ6"/>
<dbReference type="KEGG" id="crd:CRES_1461"/>
<keyword evidence="4" id="KW-0489">Methyltransferase</keyword>
<feature type="binding site" evidence="2">
    <location>
        <position position="96"/>
    </location>
    <ligand>
        <name>S-adenosyl-L-methionine</name>
        <dbReference type="ChEBI" id="CHEBI:59789"/>
    </ligand>
</feature>
<dbReference type="GO" id="GO:0052911">
    <property type="term" value="F:23S rRNA (guanine(745)-N(1))-methyltransferase activity"/>
    <property type="evidence" value="ECO:0007669"/>
    <property type="project" value="UniProtKB-EC"/>
</dbReference>
<feature type="binding site" evidence="1">
    <location>
        <position position="56"/>
    </location>
    <ligand>
        <name>Zn(2+)</name>
        <dbReference type="ChEBI" id="CHEBI:29105"/>
    </ligand>
</feature>
<feature type="binding site" evidence="2">
    <location>
        <position position="219"/>
    </location>
    <ligand>
        <name>S-adenosyl-L-methionine</name>
        <dbReference type="ChEBI" id="CHEBI:59789"/>
    </ligand>
</feature>
<evidence type="ECO:0000313" key="4">
    <source>
        <dbReference type="EMBL" id="AEI09815.1"/>
    </source>
</evidence>
<keyword evidence="1" id="KW-0479">Metal-binding</keyword>
<keyword evidence="1" id="KW-0862">Zinc</keyword>
<protein>
    <submittedName>
        <fullName evidence="4">rRNA guanine-N1-methyltransferase</fullName>
        <ecNumber evidence="4">2.1.1.187</ecNumber>
    </submittedName>
</protein>
<dbReference type="EC" id="2.1.1.187" evidence="4"/>
<proteinExistence type="predicted"/>
<sequence>MTCPVAFSVINNTIIFGWKESSMLQDVIDLLADPVDGTALSAGDDKWKTLVSESGHNYDIARQGYVTLAGGSGLRYSGDDASMIDARETFLSGGHFAPFVEAVTHSVEEVLDEAGIAPGAKPGIVEIGAGTGYYLAHLLDTVEGARGIGVDVSTAAAKRLAHAHPRVGAVVADAWSRLPIRDESVDAITVIFAPRNAAEFARILKPRGEVVVLTADRGHLSELREPLGILDVEEGKVERMISQASGHLNPVGPSEPVEFTMRLDQASIAAQIGMSPSARHIHQEVLQQRIEALPHVMEVTARALITRLKKS</sequence>
<keyword evidence="2" id="KW-0949">S-adenosyl-L-methionine</keyword>